<gene>
    <name evidence="2" type="ORF">HanXRQr2_Chr12g0538011</name>
</gene>
<evidence type="ECO:0000313" key="2">
    <source>
        <dbReference type="EMBL" id="KAF5777636.1"/>
    </source>
</evidence>
<keyword evidence="1" id="KW-0812">Transmembrane</keyword>
<keyword evidence="1" id="KW-1133">Transmembrane helix</keyword>
<evidence type="ECO:0000256" key="1">
    <source>
        <dbReference type="SAM" id="Phobius"/>
    </source>
</evidence>
<comment type="caution">
    <text evidence="2">The sequence shown here is derived from an EMBL/GenBank/DDBJ whole genome shotgun (WGS) entry which is preliminary data.</text>
</comment>
<keyword evidence="3" id="KW-1185">Reference proteome</keyword>
<dbReference type="AlphaFoldDB" id="A0A9K3MVR8"/>
<reference evidence="2" key="1">
    <citation type="journal article" date="2017" name="Nature">
        <title>The sunflower genome provides insights into oil metabolism, flowering and Asterid evolution.</title>
        <authorList>
            <person name="Badouin H."/>
            <person name="Gouzy J."/>
            <person name="Grassa C.J."/>
            <person name="Murat F."/>
            <person name="Staton S.E."/>
            <person name="Cottret L."/>
            <person name="Lelandais-Briere C."/>
            <person name="Owens G.L."/>
            <person name="Carrere S."/>
            <person name="Mayjonade B."/>
            <person name="Legrand L."/>
            <person name="Gill N."/>
            <person name="Kane N.C."/>
            <person name="Bowers J.E."/>
            <person name="Hubner S."/>
            <person name="Bellec A."/>
            <person name="Berard A."/>
            <person name="Berges H."/>
            <person name="Blanchet N."/>
            <person name="Boniface M.C."/>
            <person name="Brunel D."/>
            <person name="Catrice O."/>
            <person name="Chaidir N."/>
            <person name="Claudel C."/>
            <person name="Donnadieu C."/>
            <person name="Faraut T."/>
            <person name="Fievet G."/>
            <person name="Helmstetter N."/>
            <person name="King M."/>
            <person name="Knapp S.J."/>
            <person name="Lai Z."/>
            <person name="Le Paslier M.C."/>
            <person name="Lippi Y."/>
            <person name="Lorenzon L."/>
            <person name="Mandel J.R."/>
            <person name="Marage G."/>
            <person name="Marchand G."/>
            <person name="Marquand E."/>
            <person name="Bret-Mestries E."/>
            <person name="Morien E."/>
            <person name="Nambeesan S."/>
            <person name="Nguyen T."/>
            <person name="Pegot-Espagnet P."/>
            <person name="Pouilly N."/>
            <person name="Raftis F."/>
            <person name="Sallet E."/>
            <person name="Schiex T."/>
            <person name="Thomas J."/>
            <person name="Vandecasteele C."/>
            <person name="Vares D."/>
            <person name="Vear F."/>
            <person name="Vautrin S."/>
            <person name="Crespi M."/>
            <person name="Mangin B."/>
            <person name="Burke J.M."/>
            <person name="Salse J."/>
            <person name="Munos S."/>
            <person name="Vincourt P."/>
            <person name="Rieseberg L.H."/>
            <person name="Langlade N.B."/>
        </authorList>
    </citation>
    <scope>NUCLEOTIDE SEQUENCE</scope>
    <source>
        <tissue evidence="2">Leaves</tissue>
    </source>
</reference>
<protein>
    <submittedName>
        <fullName evidence="2">Uncharacterized protein</fullName>
    </submittedName>
</protein>
<reference evidence="2" key="2">
    <citation type="submission" date="2020-06" db="EMBL/GenBank/DDBJ databases">
        <title>Helianthus annuus Genome sequencing and assembly Release 2.</title>
        <authorList>
            <person name="Gouzy J."/>
            <person name="Langlade N."/>
            <person name="Munos S."/>
        </authorList>
    </citation>
    <scope>NUCLEOTIDE SEQUENCE</scope>
    <source>
        <tissue evidence="2">Leaves</tissue>
    </source>
</reference>
<proteinExistence type="predicted"/>
<name>A0A9K3MVR8_HELAN</name>
<accession>A0A9K3MVR8</accession>
<dbReference type="Gramene" id="mRNA:HanXRQr2_Chr12g0538011">
    <property type="protein sequence ID" value="mRNA:HanXRQr2_Chr12g0538011"/>
    <property type="gene ID" value="HanXRQr2_Chr12g0538011"/>
</dbReference>
<keyword evidence="1" id="KW-0472">Membrane</keyword>
<organism evidence="2 3">
    <name type="scientific">Helianthus annuus</name>
    <name type="common">Common sunflower</name>
    <dbReference type="NCBI Taxonomy" id="4232"/>
    <lineage>
        <taxon>Eukaryota</taxon>
        <taxon>Viridiplantae</taxon>
        <taxon>Streptophyta</taxon>
        <taxon>Embryophyta</taxon>
        <taxon>Tracheophyta</taxon>
        <taxon>Spermatophyta</taxon>
        <taxon>Magnoliopsida</taxon>
        <taxon>eudicotyledons</taxon>
        <taxon>Gunneridae</taxon>
        <taxon>Pentapetalae</taxon>
        <taxon>asterids</taxon>
        <taxon>campanulids</taxon>
        <taxon>Asterales</taxon>
        <taxon>Asteraceae</taxon>
        <taxon>Asteroideae</taxon>
        <taxon>Heliantheae alliance</taxon>
        <taxon>Heliantheae</taxon>
        <taxon>Helianthus</taxon>
    </lineage>
</organism>
<evidence type="ECO:0000313" key="3">
    <source>
        <dbReference type="Proteomes" id="UP000215914"/>
    </source>
</evidence>
<dbReference type="Proteomes" id="UP000215914">
    <property type="component" value="Unassembled WGS sequence"/>
</dbReference>
<sequence>MIGFFSGIKYPVLGSSCLATSLKVFLFIIYQIAYDICFADYCLLLQPTSRLSTNNCIKDCRNHDFWRIEENLLMN</sequence>
<feature type="transmembrane region" description="Helical" evidence="1">
    <location>
        <begin position="12"/>
        <end position="33"/>
    </location>
</feature>
<dbReference type="EMBL" id="MNCJ02000327">
    <property type="protein sequence ID" value="KAF5777636.1"/>
    <property type="molecule type" value="Genomic_DNA"/>
</dbReference>